<dbReference type="PANTHER" id="PTHR46509:SF1">
    <property type="entry name" value="PHOSPHOADENOSINE PHOSPHOSULFATE REDUCTASE"/>
    <property type="match status" value="1"/>
</dbReference>
<keyword evidence="5" id="KW-1185">Reference proteome</keyword>
<dbReference type="InterPro" id="IPR002500">
    <property type="entry name" value="PAPS_reduct_dom"/>
</dbReference>
<proteinExistence type="inferred from homology"/>
<dbReference type="InterPro" id="IPR014729">
    <property type="entry name" value="Rossmann-like_a/b/a_fold"/>
</dbReference>
<sequence>MTINIEQLNADVAGKRPQDIIKLIFAAEPSAFVTTNFGPQATVLLHMLTQVQPDIPVIWIDSGLNKVETYEFADIAAEELNLNMKVYTPTITAARFEAVMGGIPSLDDARHTEFTKQFKLDPFQRAMNEQTGKLWFSAVRREQTAVRAEMDYVAEGPYGLMKVAPLLDWTAADMENYIEAFDLPNETDYFDPTKAANDRECGLHTLQVK</sequence>
<dbReference type="PANTHER" id="PTHR46509">
    <property type="entry name" value="PHOSPHOADENOSINE PHOSPHOSULFATE REDUCTASE"/>
    <property type="match status" value="1"/>
</dbReference>
<dbReference type="SUPFAM" id="SSF52402">
    <property type="entry name" value="Adenine nucleotide alpha hydrolases-like"/>
    <property type="match status" value="1"/>
</dbReference>
<comment type="similarity">
    <text evidence="1">Belongs to the PAPS reductase family. CysH subfamily.</text>
</comment>
<dbReference type="EMBL" id="QGKL01000035">
    <property type="protein sequence ID" value="PWQ95331.1"/>
    <property type="molecule type" value="Genomic_DNA"/>
</dbReference>
<dbReference type="GO" id="GO:0005737">
    <property type="term" value="C:cytoplasm"/>
    <property type="evidence" value="ECO:0007669"/>
    <property type="project" value="TreeGrafter"/>
</dbReference>
<feature type="domain" description="Phosphoadenosine phosphosulphate reductase" evidence="3">
    <location>
        <begin position="32"/>
        <end position="184"/>
    </location>
</feature>
<organism evidence="4 5">
    <name type="scientific">Leucothrix arctica</name>
    <dbReference type="NCBI Taxonomy" id="1481894"/>
    <lineage>
        <taxon>Bacteria</taxon>
        <taxon>Pseudomonadati</taxon>
        <taxon>Pseudomonadota</taxon>
        <taxon>Gammaproteobacteria</taxon>
        <taxon>Thiotrichales</taxon>
        <taxon>Thiotrichaceae</taxon>
        <taxon>Leucothrix</taxon>
    </lineage>
</organism>
<comment type="pathway">
    <text evidence="2">Sulfur metabolism; hydrogen sulfide biosynthesis; sulfite from sulfate.</text>
</comment>
<dbReference type="Gene3D" id="3.40.50.620">
    <property type="entry name" value="HUPs"/>
    <property type="match status" value="1"/>
</dbReference>
<evidence type="ECO:0000259" key="3">
    <source>
        <dbReference type="Pfam" id="PF01507"/>
    </source>
</evidence>
<evidence type="ECO:0000256" key="1">
    <source>
        <dbReference type="ARBA" id="ARBA00009732"/>
    </source>
</evidence>
<gene>
    <name evidence="4" type="ORF">DKT75_13410</name>
</gene>
<protein>
    <submittedName>
        <fullName evidence="4">Phosphoadenylylsulfate reductase</fullName>
    </submittedName>
</protein>
<dbReference type="GO" id="GO:0019379">
    <property type="term" value="P:sulfate assimilation, phosphoadenylyl sulfate reduction by phosphoadenylyl-sulfate reductase (thioredoxin)"/>
    <property type="evidence" value="ECO:0007669"/>
    <property type="project" value="TreeGrafter"/>
</dbReference>
<evidence type="ECO:0000313" key="4">
    <source>
        <dbReference type="EMBL" id="PWQ95331.1"/>
    </source>
</evidence>
<comment type="caution">
    <text evidence="4">The sequence shown here is derived from an EMBL/GenBank/DDBJ whole genome shotgun (WGS) entry which is preliminary data.</text>
</comment>
<evidence type="ECO:0000313" key="5">
    <source>
        <dbReference type="Proteomes" id="UP000245506"/>
    </source>
</evidence>
<dbReference type="GO" id="GO:0004604">
    <property type="term" value="F:phosphoadenylyl-sulfate reductase (thioredoxin) activity"/>
    <property type="evidence" value="ECO:0007669"/>
    <property type="project" value="TreeGrafter"/>
</dbReference>
<accession>A0A317CB14</accession>
<dbReference type="Pfam" id="PF01507">
    <property type="entry name" value="PAPS_reduct"/>
    <property type="match status" value="1"/>
</dbReference>
<name>A0A317CB14_9GAMM</name>
<dbReference type="RefSeq" id="WP_109823943.1">
    <property type="nucleotide sequence ID" value="NZ_QGKL01000035.1"/>
</dbReference>
<reference evidence="4 5" key="1">
    <citation type="submission" date="2018-05" db="EMBL/GenBank/DDBJ databases">
        <title>Leucothrix arctica sp. nov., isolated from Arctic seawater.</title>
        <authorList>
            <person name="Choi A."/>
            <person name="Baek K."/>
        </authorList>
    </citation>
    <scope>NUCLEOTIDE SEQUENCE [LARGE SCALE GENOMIC DNA]</scope>
    <source>
        <strain evidence="4 5">IMCC9719</strain>
    </source>
</reference>
<dbReference type="AlphaFoldDB" id="A0A317CB14"/>
<evidence type="ECO:0000256" key="2">
    <source>
        <dbReference type="ARBA" id="ARBA00024327"/>
    </source>
</evidence>
<dbReference type="Proteomes" id="UP000245506">
    <property type="component" value="Unassembled WGS sequence"/>
</dbReference>
<dbReference type="OrthoDB" id="9794018at2"/>